<feature type="domain" description="K Homology" evidence="6">
    <location>
        <begin position="1036"/>
        <end position="1109"/>
    </location>
</feature>
<feature type="domain" description="K Homology" evidence="6">
    <location>
        <begin position="1113"/>
        <end position="1192"/>
    </location>
</feature>
<dbReference type="InterPro" id="IPR004088">
    <property type="entry name" value="KH_dom_type_1"/>
</dbReference>
<evidence type="ECO:0000313" key="8">
    <source>
        <dbReference type="Proteomes" id="UP000758155"/>
    </source>
</evidence>
<feature type="domain" description="K Homology" evidence="6">
    <location>
        <begin position="1196"/>
        <end position="1267"/>
    </location>
</feature>
<dbReference type="Pfam" id="PF22952">
    <property type="entry name" value="KH_11"/>
    <property type="match status" value="1"/>
</dbReference>
<dbReference type="InterPro" id="IPR004087">
    <property type="entry name" value="KH_dom"/>
</dbReference>
<sequence>MLFWTVFLLTFVVSISYAYPHADPQPIQFNDPNPLKLLCPTLELPSEAQYKIGYESFCNKYVVAEPGKMRMGSTTAPIVATYMLKTHTGTTVPWIFKISSDAWGGSVFFLQRAMCLAGFREYLEGEKAKLGINYCVVDGTGGYGASKGFSGQGYVLMMGSKMKFEGRENVNNGFTSATEGLTPAQQLMEQHASNDHHVTVEDVVDEEDVAHPPPSAPKSDAPLSEKAAGKQKADEAAPAPKKPALNTQSEEAFPALGPVKPRGQAPVPTWGKKPAAVSSANGSNAHSGASTPSGPAIRGPAVASMNLPGKHTERISFSVSQLMPRTQLKKPVSEIIRDINRRSKARLEQKNGPHNTVIFEATGPVDAVRESLKDIANEVGSKQSVDVPVPASVRAHIIGRQGSKIQEISKRTGARIQVPKAEAGEDEDTVVNVHIEGNALTAEMARREIDAIVNERTSTVNLRLKDIPAEFYPFLAGPQNKYTENLTRGKDIDIKIPEYYMWQTQAPPQNARNQPGNFVPQANFPIQISGERVAAQQAQAELERRVQQLRQRLAVDQRSVDKGRHQFLVGDRGSSLHDFLEETGCTIVLPPNSADDEYVYVVGPPDRIEQGLEKLEDLSAAMHMSGADPVREHRGPNAADHAYNLTRYLRQRQALAELERQHEASIVAPRNRNSGTNYEIYARDGKNSMKAKNDVMSIFGAHPPSRFSTHQVDPFYHDFLRQKAAPQIRQDTGVHIVFPDEEEESPELIFVYESRDPYEQYSIPRGKPQNDEINAYKKALQEAAELINRLTRNQPSITLRDLEASQKFHKKIEQFVREEQEGLAHDQAPVQVLLGGRRPNAANRSKDSFALRGPSNAVDDLNAKILAFIEQAEKDELERGHITTFDYPQKYASHLVGKGGENIQKLRQKFDVDVQIDDGKVTLKGPSHKAEACKKEILSQAKKLEDEATHILKINPNYHRELIGAGGKQVERLQTRYGVRVNFPKRAKNDDGDDTASKQNVKGGQKADEVTVRGPKKGADEARDEILSLLQYIVDNSNTDTVSVAVSQIPQLIGSGGREMENLRLATGAQIDVPGAREGADPSGRADIKIKGTKQQVQEAKKILQERVKVFDDTVTETIDVDRKLHRNLIGGQGANIRQIVTSAGGPDNSRDLARMVRFPKQDTDGDSSTIRIEGPKSVVEKIVAAIKSQVSALENQTTEILEVSPDKHRLLIGRGGETRRSLESQFSVQLDIPKQTTQGAARSQVKITGEPSAVEKAKSHIQELVKGQEGETIEVPRHLHHVISDNGQFFRRLRNQQKITVDHGSAQPPPKPAQTEAGKARKGANGALPLITDDATSGADEHSWEIVDNNAVPEGVDTSATIPWILRGPAENIPKAKQQLEDAIRAASKPSSTGYLILPDPRSYRLVVGSGGATINQLRKETGTKIQVPRDQAKDEAIEITGSREGCEKAREMILDIIAKGGNGGRGRRDE</sequence>
<feature type="signal peptide" evidence="5">
    <location>
        <begin position="1"/>
        <end position="18"/>
    </location>
</feature>
<feature type="domain" description="K Homology" evidence="6">
    <location>
        <begin position="1391"/>
        <end position="1460"/>
    </location>
</feature>
<dbReference type="CDD" id="cd22450">
    <property type="entry name" value="KH-I_ScSCP160_rpt5"/>
    <property type="match status" value="1"/>
</dbReference>
<dbReference type="PANTHER" id="PTHR10627:SF31">
    <property type="entry name" value="DODECA-SATELLITE-BINDING PROTEIN 1, ISOFORM A"/>
    <property type="match status" value="1"/>
</dbReference>
<name>A0A9P5C294_9PLEO</name>
<proteinExistence type="predicted"/>
<evidence type="ECO:0000256" key="4">
    <source>
        <dbReference type="SAM" id="MobiDB-lite"/>
    </source>
</evidence>
<evidence type="ECO:0000256" key="5">
    <source>
        <dbReference type="SAM" id="SignalP"/>
    </source>
</evidence>
<dbReference type="Gene3D" id="3.30.1370.10">
    <property type="entry name" value="K Homology domain, type 1"/>
    <property type="match status" value="8"/>
</dbReference>
<dbReference type="PANTHER" id="PTHR10627">
    <property type="entry name" value="SCP160"/>
    <property type="match status" value="1"/>
</dbReference>
<evidence type="ECO:0000313" key="7">
    <source>
        <dbReference type="EMBL" id="KAF3042622.1"/>
    </source>
</evidence>
<dbReference type="CDD" id="cd02394">
    <property type="entry name" value="KH-I_Vigilin_rpt6"/>
    <property type="match status" value="2"/>
</dbReference>
<comment type="caution">
    <text evidence="7">The sequence shown here is derived from an EMBL/GenBank/DDBJ whole genome shotgun (WGS) entry which is preliminary data.</text>
</comment>
<feature type="region of interest" description="Disordered" evidence="4">
    <location>
        <begin position="983"/>
        <end position="1018"/>
    </location>
</feature>
<dbReference type="CDD" id="cd00105">
    <property type="entry name" value="KH-I"/>
    <property type="match status" value="1"/>
</dbReference>
<feature type="coiled-coil region" evidence="3">
    <location>
        <begin position="532"/>
        <end position="559"/>
    </location>
</feature>
<keyword evidence="5" id="KW-0732">Signal</keyword>
<organism evidence="7 8">
    <name type="scientific">Didymella heteroderae</name>
    <dbReference type="NCBI Taxonomy" id="1769908"/>
    <lineage>
        <taxon>Eukaryota</taxon>
        <taxon>Fungi</taxon>
        <taxon>Dikarya</taxon>
        <taxon>Ascomycota</taxon>
        <taxon>Pezizomycotina</taxon>
        <taxon>Dothideomycetes</taxon>
        <taxon>Pleosporomycetidae</taxon>
        <taxon>Pleosporales</taxon>
        <taxon>Pleosporineae</taxon>
        <taxon>Didymellaceae</taxon>
        <taxon>Didymella</taxon>
    </lineage>
</organism>
<feature type="domain" description="K Homology" evidence="6">
    <location>
        <begin position="381"/>
        <end position="454"/>
    </location>
</feature>
<dbReference type="Pfam" id="PF00013">
    <property type="entry name" value="KH_1"/>
    <property type="match status" value="7"/>
</dbReference>
<keyword evidence="8" id="KW-1185">Reference proteome</keyword>
<dbReference type="PROSITE" id="PS50084">
    <property type="entry name" value="KH_TYPE_1"/>
    <property type="match status" value="8"/>
</dbReference>
<reference evidence="7" key="1">
    <citation type="submission" date="2019-04" db="EMBL/GenBank/DDBJ databases">
        <title>Sequencing of skin fungus with MAO and IRED activity.</title>
        <authorList>
            <person name="Marsaioli A.J."/>
            <person name="Bonatto J.M.C."/>
            <person name="Reis Junior O."/>
        </authorList>
    </citation>
    <scope>NUCLEOTIDE SEQUENCE</scope>
    <source>
        <strain evidence="7">28M1</strain>
    </source>
</reference>
<accession>A0A9P5C294</accession>
<feature type="compositionally biased region" description="Basic and acidic residues" evidence="4">
    <location>
        <begin position="1005"/>
        <end position="1018"/>
    </location>
</feature>
<dbReference type="SUPFAM" id="SSF54791">
    <property type="entry name" value="Eukaryotic type KH-domain (KH-domain type I)"/>
    <property type="match status" value="7"/>
</dbReference>
<evidence type="ECO:0000256" key="1">
    <source>
        <dbReference type="ARBA" id="ARBA00022737"/>
    </source>
</evidence>
<dbReference type="EMBL" id="SWKV01000015">
    <property type="protein sequence ID" value="KAF3042622.1"/>
    <property type="molecule type" value="Genomic_DNA"/>
</dbReference>
<evidence type="ECO:0000259" key="6">
    <source>
        <dbReference type="SMART" id="SM00322"/>
    </source>
</evidence>
<dbReference type="GO" id="GO:0005737">
    <property type="term" value="C:cytoplasm"/>
    <property type="evidence" value="ECO:0007669"/>
    <property type="project" value="TreeGrafter"/>
</dbReference>
<feature type="domain" description="K Homology" evidence="6">
    <location>
        <begin position="547"/>
        <end position="620"/>
    </location>
</feature>
<keyword evidence="3" id="KW-0175">Coiled coil</keyword>
<evidence type="ECO:0000256" key="3">
    <source>
        <dbReference type="SAM" id="Coils"/>
    </source>
</evidence>
<dbReference type="Proteomes" id="UP000758155">
    <property type="component" value="Unassembled WGS sequence"/>
</dbReference>
<dbReference type="SMART" id="SM00322">
    <property type="entry name" value="KH"/>
    <property type="match status" value="8"/>
</dbReference>
<keyword evidence="1" id="KW-0677">Repeat</keyword>
<feature type="chain" id="PRO_5040235633" description="K Homology domain-containing protein" evidence="5">
    <location>
        <begin position="19"/>
        <end position="1472"/>
    </location>
</feature>
<dbReference type="GO" id="GO:0003729">
    <property type="term" value="F:mRNA binding"/>
    <property type="evidence" value="ECO:0007669"/>
    <property type="project" value="TreeGrafter"/>
</dbReference>
<protein>
    <recommendedName>
        <fullName evidence="6">K Homology domain-containing protein</fullName>
    </recommendedName>
</protein>
<dbReference type="CDD" id="cd22448">
    <property type="entry name" value="KH-I_ScSCP160_rpt3"/>
    <property type="match status" value="1"/>
</dbReference>
<feature type="domain" description="K Homology" evidence="6">
    <location>
        <begin position="946"/>
        <end position="1031"/>
    </location>
</feature>
<feature type="domain" description="K Homology" evidence="6">
    <location>
        <begin position="879"/>
        <end position="942"/>
    </location>
</feature>
<gene>
    <name evidence="7" type="ORF">E8E12_001411</name>
</gene>
<dbReference type="InterPro" id="IPR054548">
    <property type="entry name" value="SCP160-like_KH"/>
</dbReference>
<keyword evidence="2" id="KW-0694">RNA-binding</keyword>
<dbReference type="InterPro" id="IPR036612">
    <property type="entry name" value="KH_dom_type_1_sf"/>
</dbReference>
<dbReference type="CDD" id="cd22408">
    <property type="entry name" value="KH-I_Vigilin_rpt4"/>
    <property type="match status" value="1"/>
</dbReference>
<feature type="region of interest" description="Disordered" evidence="4">
    <location>
        <begin position="1302"/>
        <end position="1329"/>
    </location>
</feature>
<feature type="region of interest" description="Disordered" evidence="4">
    <location>
        <begin position="205"/>
        <end position="296"/>
    </location>
</feature>
<feature type="compositionally biased region" description="Low complexity" evidence="4">
    <location>
        <begin position="275"/>
        <end position="290"/>
    </location>
</feature>
<evidence type="ECO:0000256" key="2">
    <source>
        <dbReference type="PROSITE-ProRule" id="PRU00117"/>
    </source>
</evidence>
<dbReference type="OrthoDB" id="10027144at2759"/>